<dbReference type="AlphaFoldDB" id="A0A0X8X5B6"/>
<evidence type="ECO:0000313" key="6">
    <source>
        <dbReference type="Proteomes" id="UP000218263"/>
    </source>
</evidence>
<keyword evidence="4" id="KW-0472">Membrane</keyword>
<evidence type="ECO:0000256" key="1">
    <source>
        <dbReference type="ARBA" id="ARBA00004141"/>
    </source>
</evidence>
<evidence type="ECO:0000256" key="3">
    <source>
        <dbReference type="ARBA" id="ARBA00022989"/>
    </source>
</evidence>
<dbReference type="Proteomes" id="UP000218263">
    <property type="component" value="Chromosome"/>
</dbReference>
<dbReference type="EMBL" id="AP017313">
    <property type="protein sequence ID" value="BAU55382.1"/>
    <property type="molecule type" value="Genomic_DNA"/>
</dbReference>
<accession>A0A0X8X5B6</accession>
<comment type="subcellular location">
    <subcellularLocation>
        <location evidence="1">Membrane</location>
        <topology evidence="1">Multi-pass membrane protein</topology>
    </subcellularLocation>
</comment>
<keyword evidence="3" id="KW-1133">Transmembrane helix</keyword>
<keyword evidence="6" id="KW-1185">Reference proteome</keyword>
<sequence length="411" mass="46126">MSKFFVGQGLIQLTTLIIGIFILRALSKVEYAQYSMALAFQATSQMFIEFGFAGAIIALVGTRVNDKRVLGEYIVAGMSYRNKLFIIVSIVCCICYPILARNQHWPWSVILLLLGSIITNSYFSGWISYYKPPFQIHRKLGTIYKLEVAGNILRGIATYLAYLCKVLTSSVASYIVSALMLFNGLIYKRLAREYVDEPERPSAHTKKEMLAYIKPVIPGMVFAAFQSQITILIISVFGKTAHIAEIGALGRLSSLFSVLNIGASIIVTPLIARQPQSKLLKMFLLVFLMAAFGVLLLDLFGYFYPGVFLLLLGKNYYGLEPEVRLVIYDSGIVFLNTLVWNMNSARKWLYAWMPAVSIPGIILVQVFFIIKFDLSVSYNVLLMAIFVSTYALLVRIIVSIYGFTRKQPATD</sequence>
<dbReference type="Pfam" id="PF01943">
    <property type="entry name" value="Polysacc_synt"/>
    <property type="match status" value="1"/>
</dbReference>
<name>A0A0X8X5B6_9SPHI</name>
<reference evidence="5 6" key="1">
    <citation type="submission" date="2015-12" db="EMBL/GenBank/DDBJ databases">
        <title>Genome sequence of Mucilaginibacter gotjawali.</title>
        <authorList>
            <person name="Lee J.S."/>
            <person name="Lee K.C."/>
            <person name="Kim K.K."/>
            <person name="Lee B.W."/>
        </authorList>
    </citation>
    <scope>NUCLEOTIDE SEQUENCE [LARGE SCALE GENOMIC DNA]</scope>
    <source>
        <strain evidence="5 6">SA3-7</strain>
    </source>
</reference>
<dbReference type="KEGG" id="mgot:MgSA37_03566"/>
<gene>
    <name evidence="5" type="ORF">MgSA37_03566</name>
</gene>
<dbReference type="RefSeq" id="WP_096353675.1">
    <property type="nucleotide sequence ID" value="NZ_JACHWX010000013.1"/>
</dbReference>
<dbReference type="GO" id="GO:0016020">
    <property type="term" value="C:membrane"/>
    <property type="evidence" value="ECO:0007669"/>
    <property type="project" value="UniProtKB-SubCell"/>
</dbReference>
<evidence type="ECO:0000256" key="4">
    <source>
        <dbReference type="ARBA" id="ARBA00023136"/>
    </source>
</evidence>
<organism evidence="5 6">
    <name type="scientific">Mucilaginibacter gotjawali</name>
    <dbReference type="NCBI Taxonomy" id="1550579"/>
    <lineage>
        <taxon>Bacteria</taxon>
        <taxon>Pseudomonadati</taxon>
        <taxon>Bacteroidota</taxon>
        <taxon>Sphingobacteriia</taxon>
        <taxon>Sphingobacteriales</taxon>
        <taxon>Sphingobacteriaceae</taxon>
        <taxon>Mucilaginibacter</taxon>
    </lineage>
</organism>
<evidence type="ECO:0000313" key="5">
    <source>
        <dbReference type="EMBL" id="BAU55382.1"/>
    </source>
</evidence>
<dbReference type="InterPro" id="IPR002797">
    <property type="entry name" value="Polysacc_synth"/>
</dbReference>
<keyword evidence="2" id="KW-0812">Transmembrane</keyword>
<evidence type="ECO:0000256" key="2">
    <source>
        <dbReference type="ARBA" id="ARBA00022692"/>
    </source>
</evidence>
<protein>
    <submittedName>
        <fullName evidence="5">Polysaccharide biosynthesis protein</fullName>
    </submittedName>
</protein>
<proteinExistence type="predicted"/>